<dbReference type="Gene3D" id="3.90.280.10">
    <property type="entry name" value="PEBP-like"/>
    <property type="match status" value="1"/>
</dbReference>
<dbReference type="GO" id="GO:0004860">
    <property type="term" value="F:protein kinase inhibitor activity"/>
    <property type="evidence" value="ECO:0007669"/>
    <property type="project" value="UniProtKB-KW"/>
</dbReference>
<name>A0ABV6AX94_9DEIO</name>
<sequence>MNATYFLFAFSGLTLSACAPILTAKPVQTVQQLDVAQPSPQALPLNFKLTSLDFPSRGTLNLAQVADGFGCTGGNISPALSWSGVPEGTESLALTLFDPDAPTGSGFWHWVVYNLPARSTSLNAGAGTAGGTLPAGAAQLKHDGGQAGFLGACPPVGDQPHRYVLTLYALSQRLDLPNTVSPAYLGFNLNGITLAKASVTAFYGR</sequence>
<dbReference type="InterPro" id="IPR036610">
    <property type="entry name" value="PEBP-like_sf"/>
</dbReference>
<organism evidence="2 3">
    <name type="scientific">Deinococcus oregonensis</name>
    <dbReference type="NCBI Taxonomy" id="1805970"/>
    <lineage>
        <taxon>Bacteria</taxon>
        <taxon>Thermotogati</taxon>
        <taxon>Deinococcota</taxon>
        <taxon>Deinococci</taxon>
        <taxon>Deinococcales</taxon>
        <taxon>Deinococcaceae</taxon>
        <taxon>Deinococcus</taxon>
    </lineage>
</organism>
<evidence type="ECO:0000256" key="1">
    <source>
        <dbReference type="SAM" id="SignalP"/>
    </source>
</evidence>
<dbReference type="InterPro" id="IPR005247">
    <property type="entry name" value="YbhB_YbcL/LppC-like"/>
</dbReference>
<feature type="signal peptide" evidence="1">
    <location>
        <begin position="1"/>
        <end position="19"/>
    </location>
</feature>
<evidence type="ECO:0000313" key="2">
    <source>
        <dbReference type="EMBL" id="MFB9990816.1"/>
    </source>
</evidence>
<keyword evidence="2" id="KW-0649">Protein kinase inhibitor</keyword>
<comment type="caution">
    <text evidence="2">The sequence shown here is derived from an EMBL/GenBank/DDBJ whole genome shotgun (WGS) entry which is preliminary data.</text>
</comment>
<dbReference type="SUPFAM" id="SSF49777">
    <property type="entry name" value="PEBP-like"/>
    <property type="match status" value="1"/>
</dbReference>
<dbReference type="RefSeq" id="WP_380005122.1">
    <property type="nucleotide sequence ID" value="NZ_JBHLYR010000009.1"/>
</dbReference>
<dbReference type="PANTHER" id="PTHR30289">
    <property type="entry name" value="UNCHARACTERIZED PROTEIN YBCL-RELATED"/>
    <property type="match status" value="1"/>
</dbReference>
<feature type="chain" id="PRO_5046044313" evidence="1">
    <location>
        <begin position="20"/>
        <end position="205"/>
    </location>
</feature>
<dbReference type="Pfam" id="PF01161">
    <property type="entry name" value="PBP"/>
    <property type="match status" value="1"/>
</dbReference>
<reference evidence="2 3" key="1">
    <citation type="submission" date="2024-09" db="EMBL/GenBank/DDBJ databases">
        <authorList>
            <person name="Sun Q."/>
            <person name="Mori K."/>
        </authorList>
    </citation>
    <scope>NUCLEOTIDE SEQUENCE [LARGE SCALE GENOMIC DNA]</scope>
    <source>
        <strain evidence="2 3">JCM 13503</strain>
    </source>
</reference>
<keyword evidence="1" id="KW-0732">Signal</keyword>
<gene>
    <name evidence="2" type="ORF">ACFFLM_02290</name>
</gene>
<evidence type="ECO:0000313" key="3">
    <source>
        <dbReference type="Proteomes" id="UP001589733"/>
    </source>
</evidence>
<dbReference type="PANTHER" id="PTHR30289:SF1">
    <property type="entry name" value="PEBP (PHOSPHATIDYLETHANOLAMINE-BINDING PROTEIN) FAMILY PROTEIN"/>
    <property type="match status" value="1"/>
</dbReference>
<keyword evidence="3" id="KW-1185">Reference proteome</keyword>
<proteinExistence type="predicted"/>
<protein>
    <submittedName>
        <fullName evidence="2">YbhB/YbcL family Raf kinase inhibitor-like protein</fullName>
    </submittedName>
</protein>
<dbReference type="InterPro" id="IPR008914">
    <property type="entry name" value="PEBP"/>
</dbReference>
<dbReference type="EMBL" id="JBHLYR010000009">
    <property type="protein sequence ID" value="MFB9990816.1"/>
    <property type="molecule type" value="Genomic_DNA"/>
</dbReference>
<dbReference type="NCBIfam" id="TIGR00481">
    <property type="entry name" value="YbhB/YbcL family Raf kinase inhibitor-like protein"/>
    <property type="match status" value="1"/>
</dbReference>
<dbReference type="Proteomes" id="UP001589733">
    <property type="component" value="Unassembled WGS sequence"/>
</dbReference>
<dbReference type="CDD" id="cd00865">
    <property type="entry name" value="PEBP_bact_arch"/>
    <property type="match status" value="1"/>
</dbReference>
<accession>A0ABV6AX94</accession>